<dbReference type="Proteomes" id="UP000570517">
    <property type="component" value="Unassembled WGS sequence"/>
</dbReference>
<reference evidence="1 2" key="1">
    <citation type="submission" date="2020-05" db="EMBL/GenBank/DDBJ databases">
        <title>Draft genome sequence of Mycobacterium hippocampi DL, isolated from European seabass, Dicentrarchus labrax, reared in fish farms.</title>
        <authorList>
            <person name="Stathopoulou P."/>
            <person name="Asimakis E."/>
            <person name="Tzokas K."/>
            <person name="Batargias C."/>
            <person name="Tsiamis G."/>
        </authorList>
    </citation>
    <scope>NUCLEOTIDE SEQUENCE [LARGE SCALE GENOMIC DNA]</scope>
    <source>
        <strain evidence="1 2">DL</strain>
    </source>
</reference>
<protein>
    <submittedName>
        <fullName evidence="1">Uncharacterized protein</fullName>
    </submittedName>
</protein>
<evidence type="ECO:0000313" key="1">
    <source>
        <dbReference type="EMBL" id="NVN51303.1"/>
    </source>
</evidence>
<dbReference type="AlphaFoldDB" id="A0A850PS42"/>
<dbReference type="RefSeq" id="WP_178359635.1">
    <property type="nucleotide sequence ID" value="NZ_JABFYL010000035.1"/>
</dbReference>
<dbReference type="Pfam" id="PF17429">
    <property type="entry name" value="GP70"/>
    <property type="match status" value="1"/>
</dbReference>
<dbReference type="InterPro" id="IPR035405">
    <property type="entry name" value="GP70"/>
</dbReference>
<name>A0A850PS42_9MYCO</name>
<dbReference type="EMBL" id="JABFYL010000035">
    <property type="protein sequence ID" value="NVN51303.1"/>
    <property type="molecule type" value="Genomic_DNA"/>
</dbReference>
<sequence length="107" mass="12294">MTTTTTDEELYILDPDWLIASSLRLPEGLAVCVYRSAWMKDTHRSYRPVREFVEKNGLGLLYQELGPKDRSMIFNRGEYLVYGDEDADPEKIVAALLNHRHPNVPPS</sequence>
<organism evidence="1 2">
    <name type="scientific">Mycolicibacterium hippocampi</name>
    <dbReference type="NCBI Taxonomy" id="659824"/>
    <lineage>
        <taxon>Bacteria</taxon>
        <taxon>Bacillati</taxon>
        <taxon>Actinomycetota</taxon>
        <taxon>Actinomycetes</taxon>
        <taxon>Mycobacteriales</taxon>
        <taxon>Mycobacteriaceae</taxon>
        <taxon>Mycolicibacterium</taxon>
    </lineage>
</organism>
<evidence type="ECO:0000313" key="2">
    <source>
        <dbReference type="Proteomes" id="UP000570517"/>
    </source>
</evidence>
<gene>
    <name evidence="1" type="ORF">HLY00_1044</name>
</gene>
<comment type="caution">
    <text evidence="1">The sequence shown here is derived from an EMBL/GenBank/DDBJ whole genome shotgun (WGS) entry which is preliminary data.</text>
</comment>
<accession>A0A850PS42</accession>
<keyword evidence="2" id="KW-1185">Reference proteome</keyword>
<proteinExistence type="predicted"/>